<comment type="caution">
    <text evidence="1">The sequence shown here is derived from an EMBL/GenBank/DDBJ whole genome shotgun (WGS) entry which is preliminary data.</text>
</comment>
<gene>
    <name evidence="1" type="ORF">GCM10023171_10740</name>
</gene>
<organism evidence="1 2">
    <name type="scientific">Microbacterium panaciterrae</name>
    <dbReference type="NCBI Taxonomy" id="985759"/>
    <lineage>
        <taxon>Bacteria</taxon>
        <taxon>Bacillati</taxon>
        <taxon>Actinomycetota</taxon>
        <taxon>Actinomycetes</taxon>
        <taxon>Micrococcales</taxon>
        <taxon>Microbacteriaceae</taxon>
        <taxon>Microbacterium</taxon>
    </lineage>
</organism>
<dbReference type="EMBL" id="BAABGP010000008">
    <property type="protein sequence ID" value="GAA4481801.1"/>
    <property type="molecule type" value="Genomic_DNA"/>
</dbReference>
<sequence>MSVQDSTRTSNPNPTVIAMRDEWRGSKSKDYLEHLKRVADGAIEEYVAYPREEAIYFLIETEFTSFVCTELDRIRSVRVLDWKLRYDGSAHTELRSEVEAAALQAWPPTIATVAQSMTTAMTKAGLTEAEVSRGQDLFRELGPAALERKENAETDATFFDLLAGLAGPEGDLLRRFLEAREHAFQEATKPAVYTDQLIDDMWASVRRAAVREVVGRLVDTAEAAGGFPEAYAFFPSDLERHMLERSPESRDFIIRANVADARLEGRIIKERL</sequence>
<reference evidence="2" key="1">
    <citation type="journal article" date="2019" name="Int. J. Syst. Evol. Microbiol.">
        <title>The Global Catalogue of Microorganisms (GCM) 10K type strain sequencing project: providing services to taxonomists for standard genome sequencing and annotation.</title>
        <authorList>
            <consortium name="The Broad Institute Genomics Platform"/>
            <consortium name="The Broad Institute Genome Sequencing Center for Infectious Disease"/>
            <person name="Wu L."/>
            <person name="Ma J."/>
        </authorList>
    </citation>
    <scope>NUCLEOTIDE SEQUENCE [LARGE SCALE GENOMIC DNA]</scope>
    <source>
        <strain evidence="2">JCM 17839</strain>
    </source>
</reference>
<accession>A0ABP8P7H9</accession>
<protein>
    <submittedName>
        <fullName evidence="1">Uncharacterized protein</fullName>
    </submittedName>
</protein>
<name>A0ABP8P7H9_9MICO</name>
<evidence type="ECO:0000313" key="2">
    <source>
        <dbReference type="Proteomes" id="UP001500731"/>
    </source>
</evidence>
<dbReference type="Proteomes" id="UP001500731">
    <property type="component" value="Unassembled WGS sequence"/>
</dbReference>
<proteinExistence type="predicted"/>
<keyword evidence="2" id="KW-1185">Reference proteome</keyword>
<evidence type="ECO:0000313" key="1">
    <source>
        <dbReference type="EMBL" id="GAA4481801.1"/>
    </source>
</evidence>